<accession>A0A1H4D7G3</accession>
<protein>
    <submittedName>
        <fullName evidence="5">Helix-turn-helix</fullName>
    </submittedName>
</protein>
<keyword evidence="2" id="KW-0238">DNA-binding</keyword>
<dbReference type="SUPFAM" id="SSF47413">
    <property type="entry name" value="lambda repressor-like DNA-binding domains"/>
    <property type="match status" value="1"/>
</dbReference>
<evidence type="ECO:0000256" key="3">
    <source>
        <dbReference type="ARBA" id="ARBA00023163"/>
    </source>
</evidence>
<dbReference type="InterPro" id="IPR015927">
    <property type="entry name" value="Peptidase_S24_S26A/B/C"/>
</dbReference>
<dbReference type="AlphaFoldDB" id="A0A1H4D7G3"/>
<evidence type="ECO:0000313" key="6">
    <source>
        <dbReference type="Proteomes" id="UP000199409"/>
    </source>
</evidence>
<dbReference type="STRING" id="37625.SAMN05660420_02858"/>
<keyword evidence="3" id="KW-0804">Transcription</keyword>
<dbReference type="InterPro" id="IPR036286">
    <property type="entry name" value="LexA/Signal_pep-like_sf"/>
</dbReference>
<dbReference type="PANTHER" id="PTHR40661">
    <property type="match status" value="1"/>
</dbReference>
<dbReference type="PROSITE" id="PS50943">
    <property type="entry name" value="HTH_CROC1"/>
    <property type="match status" value="1"/>
</dbReference>
<evidence type="ECO:0000256" key="1">
    <source>
        <dbReference type="ARBA" id="ARBA00023015"/>
    </source>
</evidence>
<dbReference type="InterPro" id="IPR010982">
    <property type="entry name" value="Lambda_DNA-bd_dom_sf"/>
</dbReference>
<dbReference type="Proteomes" id="UP000199409">
    <property type="component" value="Unassembled WGS sequence"/>
</dbReference>
<evidence type="ECO:0000256" key="2">
    <source>
        <dbReference type="ARBA" id="ARBA00023125"/>
    </source>
</evidence>
<dbReference type="InterPro" id="IPR001387">
    <property type="entry name" value="Cro/C1-type_HTH"/>
</dbReference>
<evidence type="ECO:0000313" key="5">
    <source>
        <dbReference type="EMBL" id="SEA68212.1"/>
    </source>
</evidence>
<dbReference type="Gene3D" id="2.10.109.10">
    <property type="entry name" value="Umud Fragment, subunit A"/>
    <property type="match status" value="1"/>
</dbReference>
<feature type="domain" description="HTH cro/C1-type" evidence="4">
    <location>
        <begin position="10"/>
        <end position="64"/>
    </location>
</feature>
<proteinExistence type="predicted"/>
<keyword evidence="6" id="KW-1185">Reference proteome</keyword>
<dbReference type="OrthoDB" id="5405601at2"/>
<dbReference type="SMART" id="SM00530">
    <property type="entry name" value="HTH_XRE"/>
    <property type="match status" value="1"/>
</dbReference>
<keyword evidence="1" id="KW-0805">Transcription regulation</keyword>
<dbReference type="GO" id="GO:0003677">
    <property type="term" value="F:DNA binding"/>
    <property type="evidence" value="ECO:0007669"/>
    <property type="project" value="UniProtKB-KW"/>
</dbReference>
<dbReference type="CDD" id="cd00093">
    <property type="entry name" value="HTH_XRE"/>
    <property type="match status" value="1"/>
</dbReference>
<dbReference type="Gene3D" id="1.10.260.40">
    <property type="entry name" value="lambda repressor-like DNA-binding domains"/>
    <property type="match status" value="1"/>
</dbReference>
<dbReference type="EMBL" id="FNQN01000009">
    <property type="protein sequence ID" value="SEA68212.1"/>
    <property type="molecule type" value="Genomic_DNA"/>
</dbReference>
<dbReference type="Pfam" id="PF01381">
    <property type="entry name" value="HTH_3"/>
    <property type="match status" value="1"/>
</dbReference>
<sequence>MDEENLGDRIRLKRKKNGLSQAELGQRIGVSQNTVNRFEGGHRTPDAHVVARIADVLGCSLAWLIQGTRESPNVSGQGLPVLKFWNDNDVENHAECEKLVHPDLPDADFCFRQQGMAMVPMVNNGDLVVVKKAESLEEGSLVCAVDDFNHLFCFWLRRKDSNSYAVYESSEYPAKAFRDGTLIGKIVAVVCCKVIE</sequence>
<dbReference type="RefSeq" id="WP_092350002.1">
    <property type="nucleotide sequence ID" value="NZ_FNQN01000009.1"/>
</dbReference>
<dbReference type="SUPFAM" id="SSF51306">
    <property type="entry name" value="LexA/Signal peptidase"/>
    <property type="match status" value="1"/>
</dbReference>
<organism evidence="5 6">
    <name type="scientific">Desulfuromusa kysingii</name>
    <dbReference type="NCBI Taxonomy" id="37625"/>
    <lineage>
        <taxon>Bacteria</taxon>
        <taxon>Pseudomonadati</taxon>
        <taxon>Thermodesulfobacteriota</taxon>
        <taxon>Desulfuromonadia</taxon>
        <taxon>Desulfuromonadales</taxon>
        <taxon>Geopsychrobacteraceae</taxon>
        <taxon>Desulfuromusa</taxon>
    </lineage>
</organism>
<name>A0A1H4D7G3_9BACT</name>
<gene>
    <name evidence="5" type="ORF">SAMN05660420_02858</name>
</gene>
<reference evidence="5 6" key="1">
    <citation type="submission" date="2016-10" db="EMBL/GenBank/DDBJ databases">
        <authorList>
            <person name="de Groot N.N."/>
        </authorList>
    </citation>
    <scope>NUCLEOTIDE SEQUENCE [LARGE SCALE GENOMIC DNA]</scope>
    <source>
        <strain evidence="5 6">DSM 7343</strain>
    </source>
</reference>
<dbReference type="Pfam" id="PF00717">
    <property type="entry name" value="Peptidase_S24"/>
    <property type="match status" value="1"/>
</dbReference>
<dbReference type="PANTHER" id="PTHR40661:SF3">
    <property type="entry name" value="FELS-1 PROPHAGE TRANSCRIPTIONAL REGULATOR"/>
    <property type="match status" value="1"/>
</dbReference>
<evidence type="ECO:0000259" key="4">
    <source>
        <dbReference type="PROSITE" id="PS50943"/>
    </source>
</evidence>